<dbReference type="InterPro" id="IPR016098">
    <property type="entry name" value="CAP/MinC_C"/>
</dbReference>
<evidence type="ECO:0000256" key="4">
    <source>
        <dbReference type="ARBA" id="ARBA00023306"/>
    </source>
</evidence>
<keyword evidence="2 6" id="KW-0132">Cell division</keyword>
<sequence length="241" mass="26086">MNCVAPIQKKSIRFRARSFVAFALTPEAPLDDWLDGLDRWIDNSPGYFKGRPVILDLSLLRPEADEIGELVAQLAARAIRVYAIEADGIDTLEPHLPPLLTGAREATIEGLLPRSEVRTETDEPAPVEERRSGETLTVHSPVRSGQSIIHLAGDVIVLGPVASGSEIVAGGSIHVYGALRGSAFAGAEGNEKARIFCRRNEAELVAINGWYRTAEDMEPSSRGIPAQAYLDNGALWIAPIK</sequence>
<organism evidence="8 9">
    <name type="scientific">Aquibium pacificus</name>
    <dbReference type="NCBI Taxonomy" id="3153579"/>
    <lineage>
        <taxon>Bacteria</taxon>
        <taxon>Pseudomonadati</taxon>
        <taxon>Pseudomonadota</taxon>
        <taxon>Alphaproteobacteria</taxon>
        <taxon>Hyphomicrobiales</taxon>
        <taxon>Phyllobacteriaceae</taxon>
        <taxon>Aquibium</taxon>
    </lineage>
</organism>
<comment type="similarity">
    <text evidence="1 6">Belongs to the MinC family.</text>
</comment>
<dbReference type="NCBIfam" id="TIGR01222">
    <property type="entry name" value="minC"/>
    <property type="match status" value="1"/>
</dbReference>
<evidence type="ECO:0000313" key="8">
    <source>
        <dbReference type="EMBL" id="MEX0408359.1"/>
    </source>
</evidence>
<proteinExistence type="inferred from homology"/>
<evidence type="ECO:0000313" key="9">
    <source>
        <dbReference type="Proteomes" id="UP001556692"/>
    </source>
</evidence>
<dbReference type="InterPro" id="IPR013033">
    <property type="entry name" value="MinC"/>
</dbReference>
<dbReference type="HAMAP" id="MF_00267">
    <property type="entry name" value="MinC"/>
    <property type="match status" value="1"/>
</dbReference>
<comment type="function">
    <text evidence="5 6">Cell division inhibitor that blocks the formation of polar Z ring septums. Rapidly oscillates between the poles of the cell to destabilize FtsZ filaments that have formed before they mature into polar Z rings. Prevents FtsZ polymerization.</text>
</comment>
<dbReference type="EMBL" id="JBDPGJ010000005">
    <property type="protein sequence ID" value="MEX0408359.1"/>
    <property type="molecule type" value="Genomic_DNA"/>
</dbReference>
<dbReference type="Gene3D" id="2.160.20.70">
    <property type="match status" value="1"/>
</dbReference>
<dbReference type="RefSeq" id="WP_367956227.1">
    <property type="nucleotide sequence ID" value="NZ_JBDPGJ010000005.1"/>
</dbReference>
<evidence type="ECO:0000256" key="1">
    <source>
        <dbReference type="ARBA" id="ARBA00006291"/>
    </source>
</evidence>
<evidence type="ECO:0000259" key="7">
    <source>
        <dbReference type="Pfam" id="PF03775"/>
    </source>
</evidence>
<dbReference type="SUPFAM" id="SSF63848">
    <property type="entry name" value="Cell-division inhibitor MinC, C-terminal domain"/>
    <property type="match status" value="1"/>
</dbReference>
<comment type="caution">
    <text evidence="8">The sequence shown here is derived from an EMBL/GenBank/DDBJ whole genome shotgun (WGS) entry which is preliminary data.</text>
</comment>
<evidence type="ECO:0000256" key="2">
    <source>
        <dbReference type="ARBA" id="ARBA00022618"/>
    </source>
</evidence>
<dbReference type="PANTHER" id="PTHR34108">
    <property type="entry name" value="SEPTUM SITE-DETERMINING PROTEIN MINC"/>
    <property type="match status" value="1"/>
</dbReference>
<keyword evidence="3 6" id="KW-0717">Septation</keyword>
<dbReference type="InterPro" id="IPR036145">
    <property type="entry name" value="MinC_C_sf"/>
</dbReference>
<dbReference type="InterPro" id="IPR005526">
    <property type="entry name" value="Septum_form_inhib_MinC_C"/>
</dbReference>
<comment type="subunit">
    <text evidence="6">Interacts with MinD and FtsZ.</text>
</comment>
<feature type="domain" description="Septum formation inhibitor MinC C-terminal" evidence="7">
    <location>
        <begin position="138"/>
        <end position="237"/>
    </location>
</feature>
<dbReference type="Pfam" id="PF03775">
    <property type="entry name" value="MinC_C"/>
    <property type="match status" value="1"/>
</dbReference>
<accession>A0ABV3SNJ0</accession>
<dbReference type="PANTHER" id="PTHR34108:SF1">
    <property type="entry name" value="SEPTUM SITE-DETERMINING PROTEIN MINC"/>
    <property type="match status" value="1"/>
</dbReference>
<keyword evidence="4 6" id="KW-0131">Cell cycle</keyword>
<keyword evidence="9" id="KW-1185">Reference proteome</keyword>
<gene>
    <name evidence="6 8" type="primary">minC</name>
    <name evidence="8" type="ORF">ABGN05_22110</name>
</gene>
<reference evidence="8 9" key="1">
    <citation type="submission" date="2024-05" db="EMBL/GenBank/DDBJ databases">
        <authorList>
            <person name="Jiang F."/>
        </authorList>
    </citation>
    <scope>NUCLEOTIDE SEQUENCE [LARGE SCALE GENOMIC DNA]</scope>
    <source>
        <strain evidence="8 9">LZ166</strain>
    </source>
</reference>
<evidence type="ECO:0000256" key="6">
    <source>
        <dbReference type="HAMAP-Rule" id="MF_00267"/>
    </source>
</evidence>
<name>A0ABV3SNJ0_9HYPH</name>
<evidence type="ECO:0000256" key="5">
    <source>
        <dbReference type="ARBA" id="ARBA00025606"/>
    </source>
</evidence>
<dbReference type="Gene3D" id="3.30.70.260">
    <property type="match status" value="1"/>
</dbReference>
<dbReference type="Proteomes" id="UP001556692">
    <property type="component" value="Unassembled WGS sequence"/>
</dbReference>
<evidence type="ECO:0000256" key="3">
    <source>
        <dbReference type="ARBA" id="ARBA00023210"/>
    </source>
</evidence>
<protein>
    <recommendedName>
        <fullName evidence="6">Probable septum site-determining protein MinC</fullName>
    </recommendedName>
</protein>